<dbReference type="InterPro" id="IPR029048">
    <property type="entry name" value="HSP70_C_sf"/>
</dbReference>
<feature type="region of interest" description="Disordered" evidence="4">
    <location>
        <begin position="495"/>
        <end position="549"/>
    </location>
</feature>
<dbReference type="Gene3D" id="3.30.420.40">
    <property type="match status" value="2"/>
</dbReference>
<dbReference type="Gene3D" id="3.90.640.10">
    <property type="entry name" value="Actin, Chain A, domain 4"/>
    <property type="match status" value="1"/>
</dbReference>
<proteinExistence type="evidence at transcript level"/>
<evidence type="ECO:0000313" key="5">
    <source>
        <dbReference type="EMBL" id="JAB58745.1"/>
    </source>
</evidence>
<dbReference type="PANTHER" id="PTHR45639">
    <property type="entry name" value="HSC70CB, ISOFORM G-RELATED"/>
    <property type="match status" value="1"/>
</dbReference>
<reference evidence="5" key="1">
    <citation type="journal article" date="2014" name="Insect Biochem. Mol. Biol.">
        <title>An insight into the sialome of the frog biting fly, Corethrella appendiculata.</title>
        <authorList>
            <person name="Ribeiro J.M.C."/>
            <person name="Chagas A.C."/>
            <person name="Pham V.M."/>
            <person name="Lounibos L.P."/>
            <person name="Calvo E."/>
        </authorList>
    </citation>
    <scope>NUCLEOTIDE SEQUENCE</scope>
    <source>
        <tissue evidence="5">Salivary glands</tissue>
    </source>
</reference>
<dbReference type="SUPFAM" id="SSF53067">
    <property type="entry name" value="Actin-like ATPase domain"/>
    <property type="match status" value="2"/>
</dbReference>
<dbReference type="AlphaFoldDB" id="U5EM97"/>
<evidence type="ECO:0000256" key="3">
    <source>
        <dbReference type="ARBA" id="ARBA00022840"/>
    </source>
</evidence>
<dbReference type="Gene3D" id="2.60.34.10">
    <property type="entry name" value="Substrate Binding Domain Of DNAk, Chain A, domain 1"/>
    <property type="match status" value="1"/>
</dbReference>
<dbReference type="GO" id="GO:0005524">
    <property type="term" value="F:ATP binding"/>
    <property type="evidence" value="ECO:0007669"/>
    <property type="project" value="UniProtKB-KW"/>
</dbReference>
<evidence type="ECO:0000256" key="1">
    <source>
        <dbReference type="ARBA" id="ARBA00007381"/>
    </source>
</evidence>
<feature type="region of interest" description="Disordered" evidence="4">
    <location>
        <begin position="759"/>
        <end position="821"/>
    </location>
</feature>
<dbReference type="FunFam" id="1.20.1270.10:FF:000002">
    <property type="entry name" value="Heat shock 70 kDa protein 4"/>
    <property type="match status" value="1"/>
</dbReference>
<dbReference type="InterPro" id="IPR043129">
    <property type="entry name" value="ATPase_NBD"/>
</dbReference>
<dbReference type="EMBL" id="GANO01001126">
    <property type="protein sequence ID" value="JAB58745.1"/>
    <property type="molecule type" value="mRNA"/>
</dbReference>
<dbReference type="FunFam" id="3.30.420.40:FF:000495">
    <property type="entry name" value="Heat shock protein 4b"/>
    <property type="match status" value="1"/>
</dbReference>
<sequence>MSVIGIDFGNESCYVAVAKAGGIETIANDYSLRATPSCVAFAGKNRILGVAAKNQLVTNMNNTVFGFKRLLGRKYNDPHVQHELRQIPYKVEQHPAGGVGIRVNYLDEEHIFSPEQITAMLFTKLKEDSAKELKTQINDCVISVPSYFTNAERKALLDAASISGLHCLRLMNETTATALSYGFYKQDLPGPDDKPRNVIFVDFGHSSLQVSACAFHKSKLKVLATCSDQIGGRDIDSTLANYFSDEFQKNYKIDPRTNKRAYIRLLAEVEKIKKQMSANSTKLPLNIECFMNDIDVHSYMQRQLMEELCSDVFKRVENTMRKLLQDSKLTLDDIHSVEIVGGSSRIPAIKHSIEEIFGKQPSTTLNQDEAVSRGAALQCAIMSPAVRVRDFSCVDTQCYPVSISWDGDQGSPKSEIEVFPQYHQAPFSRLLTIYRRQPFNVSIAYNSDSVPYPDKFIGEWRINGVKSNANGDPQEIKIKVRLNANGIISISSAQMVEKKDSIEEAPNSPTTNGEQTQNNSDSQATNENENSATSVAEQMEVSEDTKDKKKKVSSKIIDLTWDCVTHGYSDNELSNYFEQECKMISNDRREKERVDARNALEEFIYDMRGKIQEGGELADYVSENDREQICQQLEDLENWIYEDGENCEREVYKTKLNELQTKTDPIKQRYYEYEGLPQAFNDLGHAINMAFKAVEQYRAGEPKYEHLTEAEMINITETADKTRKWYEDSRGKLAGLSKTHDPPIKIADIRHEWQTLTTCTNSVINRPKPKPPTPPASNTTSNNDQQQHQNENTNGNAQNNSETESNNSNKKDTLEDKMDVE</sequence>
<dbReference type="Pfam" id="PF00012">
    <property type="entry name" value="HSP70"/>
    <property type="match status" value="1"/>
</dbReference>
<accession>U5EM97</accession>
<dbReference type="SUPFAM" id="SSF100934">
    <property type="entry name" value="Heat shock protein 70kD (HSP70), C-terminal subdomain"/>
    <property type="match status" value="2"/>
</dbReference>
<comment type="similarity">
    <text evidence="1">Belongs to the heat shock protein 70 family.</text>
</comment>
<organism evidence="5">
    <name type="scientific">Corethrella appendiculata</name>
    <dbReference type="NCBI Taxonomy" id="1370023"/>
    <lineage>
        <taxon>Eukaryota</taxon>
        <taxon>Metazoa</taxon>
        <taxon>Ecdysozoa</taxon>
        <taxon>Arthropoda</taxon>
        <taxon>Hexapoda</taxon>
        <taxon>Insecta</taxon>
        <taxon>Pterygota</taxon>
        <taxon>Neoptera</taxon>
        <taxon>Endopterygota</taxon>
        <taxon>Diptera</taxon>
        <taxon>Nematocera</taxon>
        <taxon>Culicoidea</taxon>
        <taxon>Chaoboridae</taxon>
        <taxon>Corethrella</taxon>
    </lineage>
</organism>
<dbReference type="GO" id="GO:0005829">
    <property type="term" value="C:cytosol"/>
    <property type="evidence" value="ECO:0007669"/>
    <property type="project" value="TreeGrafter"/>
</dbReference>
<dbReference type="InterPro" id="IPR013126">
    <property type="entry name" value="Hsp_70_fam"/>
</dbReference>
<keyword evidence="3" id="KW-0067">ATP-binding</keyword>
<dbReference type="GO" id="GO:0140662">
    <property type="term" value="F:ATP-dependent protein folding chaperone"/>
    <property type="evidence" value="ECO:0007669"/>
    <property type="project" value="InterPro"/>
</dbReference>
<keyword evidence="2" id="KW-0547">Nucleotide-binding</keyword>
<evidence type="ECO:0000256" key="4">
    <source>
        <dbReference type="SAM" id="MobiDB-lite"/>
    </source>
</evidence>
<protein>
    <submittedName>
        <fullName evidence="5">Putative heat shock 70 kDa protein 4</fullName>
    </submittedName>
</protein>
<dbReference type="FunFam" id="3.30.30.30:FF:000002">
    <property type="entry name" value="Heat shock 70 kDa protein 4"/>
    <property type="match status" value="1"/>
</dbReference>
<name>U5EM97_9DIPT</name>
<evidence type="ECO:0000256" key="2">
    <source>
        <dbReference type="ARBA" id="ARBA00022741"/>
    </source>
</evidence>
<dbReference type="SUPFAM" id="SSF100920">
    <property type="entry name" value="Heat shock protein 70kD (HSP70), peptide-binding domain"/>
    <property type="match status" value="1"/>
</dbReference>
<feature type="compositionally biased region" description="Polar residues" evidence="4">
    <location>
        <begin position="507"/>
        <end position="536"/>
    </location>
</feature>
<dbReference type="Gene3D" id="1.20.1270.10">
    <property type="match status" value="1"/>
</dbReference>
<dbReference type="Gene3D" id="3.30.30.30">
    <property type="match status" value="1"/>
</dbReference>
<feature type="compositionally biased region" description="Low complexity" evidence="4">
    <location>
        <begin position="790"/>
        <end position="808"/>
    </location>
</feature>
<dbReference type="CDD" id="cd10228">
    <property type="entry name" value="ASKHA_NBD_HSP70_HSPA4_like"/>
    <property type="match status" value="1"/>
</dbReference>
<dbReference type="InterPro" id="IPR029047">
    <property type="entry name" value="HSP70_peptide-bd_sf"/>
</dbReference>
<dbReference type="PRINTS" id="PR00301">
    <property type="entry name" value="HEATSHOCK70"/>
</dbReference>
<dbReference type="FunFam" id="3.30.420.40:FF:000171">
    <property type="entry name" value="Heat shock 70 kDa protein 4"/>
    <property type="match status" value="1"/>
</dbReference>
<dbReference type="GO" id="GO:0005634">
    <property type="term" value="C:nucleus"/>
    <property type="evidence" value="ECO:0007669"/>
    <property type="project" value="TreeGrafter"/>
</dbReference>
<feature type="compositionally biased region" description="Basic and acidic residues" evidence="4">
    <location>
        <begin position="809"/>
        <end position="821"/>
    </location>
</feature>
<dbReference type="PANTHER" id="PTHR45639:SF4">
    <property type="entry name" value="HSC70CB, ISOFORM G"/>
    <property type="match status" value="1"/>
</dbReference>
<dbReference type="FunFam" id="3.90.640.10:FF:000004">
    <property type="entry name" value="Heat shock 70 kDa protein 4"/>
    <property type="match status" value="1"/>
</dbReference>
<keyword evidence="5" id="KW-0346">Stress response</keyword>